<protein>
    <submittedName>
        <fullName evidence="1">Uncharacterized protein</fullName>
    </submittedName>
</protein>
<reference evidence="1 2" key="1">
    <citation type="submission" date="2018-09" db="EMBL/GenBank/DDBJ databases">
        <title>Complete genome of Bacillus thuringiensis strain QZL38.</title>
        <authorList>
            <person name="Song F."/>
        </authorList>
    </citation>
    <scope>NUCLEOTIDE SEQUENCE [LARGE SCALE GENOMIC DNA]</scope>
    <source>
        <strain evidence="1 2">QZL38</strain>
    </source>
</reference>
<dbReference type="Proteomes" id="UP000269847">
    <property type="component" value="Chromosome"/>
</dbReference>
<accession>A0A9W3V808</accession>
<evidence type="ECO:0000313" key="2">
    <source>
        <dbReference type="Proteomes" id="UP000269847"/>
    </source>
</evidence>
<dbReference type="EMBL" id="CP032608">
    <property type="protein sequence ID" value="AYF80093.1"/>
    <property type="molecule type" value="Genomic_DNA"/>
</dbReference>
<proteinExistence type="predicted"/>
<gene>
    <name evidence="1" type="ORF">D7J84_02265</name>
</gene>
<name>A0A9W3V808_BACTU</name>
<evidence type="ECO:0000313" key="1">
    <source>
        <dbReference type="EMBL" id="AYF80093.1"/>
    </source>
</evidence>
<dbReference type="AlphaFoldDB" id="A0A9W3V808"/>
<organism evidence="1 2">
    <name type="scientific">Bacillus thuringiensis</name>
    <dbReference type="NCBI Taxonomy" id="1428"/>
    <lineage>
        <taxon>Bacteria</taxon>
        <taxon>Bacillati</taxon>
        <taxon>Bacillota</taxon>
        <taxon>Bacilli</taxon>
        <taxon>Bacillales</taxon>
        <taxon>Bacillaceae</taxon>
        <taxon>Bacillus</taxon>
        <taxon>Bacillus cereus group</taxon>
    </lineage>
</organism>
<sequence length="80" mass="9364">MSKYEKPKCDCGEELVYWTQPVQTLVYRINKNGRKAKKSCRNGILIEGCVDRLICDRCDSEYDIEFDEKSRVIRGGVYSY</sequence>